<gene>
    <name evidence="2" type="ORF">KOLFYP65_02719</name>
</gene>
<name>A0A6N2Y380_KLEOX</name>
<dbReference type="EMBL" id="CACRTM010000010">
    <property type="protein sequence ID" value="VYT60643.1"/>
    <property type="molecule type" value="Genomic_DNA"/>
</dbReference>
<evidence type="ECO:0000313" key="2">
    <source>
        <dbReference type="EMBL" id="VYT60643.1"/>
    </source>
</evidence>
<dbReference type="Pfam" id="PF06551">
    <property type="entry name" value="DUF1120"/>
    <property type="match status" value="1"/>
</dbReference>
<keyword evidence="1" id="KW-0732">Signal</keyword>
<dbReference type="RefSeq" id="WP_115239163.1">
    <property type="nucleotide sequence ID" value="NZ_CACRTM010000010.1"/>
</dbReference>
<evidence type="ECO:0000256" key="1">
    <source>
        <dbReference type="SAM" id="SignalP"/>
    </source>
</evidence>
<protein>
    <recommendedName>
        <fullName evidence="3">DUF1120 domain-containing protein</fullName>
    </recommendedName>
</protein>
<proteinExistence type="predicted"/>
<organism evidence="2">
    <name type="scientific">Klebsiella oxytoca</name>
    <dbReference type="NCBI Taxonomy" id="571"/>
    <lineage>
        <taxon>Bacteria</taxon>
        <taxon>Pseudomonadati</taxon>
        <taxon>Pseudomonadota</taxon>
        <taxon>Gammaproteobacteria</taxon>
        <taxon>Enterobacterales</taxon>
        <taxon>Enterobacteriaceae</taxon>
        <taxon>Klebsiella/Raoultella group</taxon>
        <taxon>Klebsiella</taxon>
    </lineage>
</organism>
<feature type="signal peptide" evidence="1">
    <location>
        <begin position="1"/>
        <end position="24"/>
    </location>
</feature>
<dbReference type="InterPro" id="IPR010546">
    <property type="entry name" value="DUF1120"/>
</dbReference>
<evidence type="ECO:0008006" key="3">
    <source>
        <dbReference type="Google" id="ProtNLM"/>
    </source>
</evidence>
<dbReference type="AlphaFoldDB" id="A0A6N2Y380"/>
<accession>A0A6N2Y380</accession>
<sequence>MFSKKSLSALCVCAAIVSAAGVNAATDTTLTVKGTFVPAACTPELSNSGIVDYGSMNNSVLGKPISGSTLVQLGKKSITLTVSCDAATSVGIVAKDNRASSKVEISSSAYIADYIPGQNMSTESAAFGLGTVNDMKIGAYSVTAMKDGLTADGAAVDMIVKNTGSANSSWENANSGALYYSDATRIVTVAETGKTTPMLFKDLVMPLDIVSAVQDNGVLGAGTQIELDGNATLSLVYL</sequence>
<reference evidence="2" key="1">
    <citation type="submission" date="2019-11" db="EMBL/GenBank/DDBJ databases">
        <authorList>
            <person name="Feng L."/>
        </authorList>
    </citation>
    <scope>NUCLEOTIDE SEQUENCE</scope>
    <source>
        <strain evidence="2">KOxytocaLFYP65</strain>
    </source>
</reference>
<feature type="chain" id="PRO_5026864585" description="DUF1120 domain-containing protein" evidence="1">
    <location>
        <begin position="25"/>
        <end position="238"/>
    </location>
</feature>